<accession>A0AAV3ZGJ9</accession>
<keyword evidence="2" id="KW-1185">Reference proteome</keyword>
<protein>
    <submittedName>
        <fullName evidence="1">Uncharacterized protein</fullName>
    </submittedName>
</protein>
<dbReference type="AlphaFoldDB" id="A0AAV3ZGJ9"/>
<evidence type="ECO:0000313" key="2">
    <source>
        <dbReference type="Proteomes" id="UP000735302"/>
    </source>
</evidence>
<sequence length="86" mass="9951">MRLREVYKGEERWKISPPGCDVYNADFLPSLLLLMHPELQQIKRSHQPYFSSSPAGLARFQRIVFVVTSRAFEPSCGTGYRLLSLY</sequence>
<comment type="caution">
    <text evidence="1">The sequence shown here is derived from an EMBL/GenBank/DDBJ whole genome shotgun (WGS) entry which is preliminary data.</text>
</comment>
<organism evidence="1 2">
    <name type="scientific">Plakobranchus ocellatus</name>
    <dbReference type="NCBI Taxonomy" id="259542"/>
    <lineage>
        <taxon>Eukaryota</taxon>
        <taxon>Metazoa</taxon>
        <taxon>Spiralia</taxon>
        <taxon>Lophotrochozoa</taxon>
        <taxon>Mollusca</taxon>
        <taxon>Gastropoda</taxon>
        <taxon>Heterobranchia</taxon>
        <taxon>Euthyneura</taxon>
        <taxon>Panpulmonata</taxon>
        <taxon>Sacoglossa</taxon>
        <taxon>Placobranchoidea</taxon>
        <taxon>Plakobranchidae</taxon>
        <taxon>Plakobranchus</taxon>
    </lineage>
</organism>
<name>A0AAV3ZGJ9_9GAST</name>
<gene>
    <name evidence="1" type="ORF">PoB_002008300</name>
</gene>
<proteinExistence type="predicted"/>
<dbReference type="Proteomes" id="UP000735302">
    <property type="component" value="Unassembled WGS sequence"/>
</dbReference>
<evidence type="ECO:0000313" key="1">
    <source>
        <dbReference type="EMBL" id="GFN93577.1"/>
    </source>
</evidence>
<reference evidence="1 2" key="1">
    <citation type="journal article" date="2021" name="Elife">
        <title>Chloroplast acquisition without the gene transfer in kleptoplastic sea slugs, Plakobranchus ocellatus.</title>
        <authorList>
            <person name="Maeda T."/>
            <person name="Takahashi S."/>
            <person name="Yoshida T."/>
            <person name="Shimamura S."/>
            <person name="Takaki Y."/>
            <person name="Nagai Y."/>
            <person name="Toyoda A."/>
            <person name="Suzuki Y."/>
            <person name="Arimoto A."/>
            <person name="Ishii H."/>
            <person name="Satoh N."/>
            <person name="Nishiyama T."/>
            <person name="Hasebe M."/>
            <person name="Maruyama T."/>
            <person name="Minagawa J."/>
            <person name="Obokata J."/>
            <person name="Shigenobu S."/>
        </authorList>
    </citation>
    <scope>NUCLEOTIDE SEQUENCE [LARGE SCALE GENOMIC DNA]</scope>
</reference>
<dbReference type="EMBL" id="BLXT01002362">
    <property type="protein sequence ID" value="GFN93577.1"/>
    <property type="molecule type" value="Genomic_DNA"/>
</dbReference>